<evidence type="ECO:0000313" key="4">
    <source>
        <dbReference type="EMBL" id="SEB65519.1"/>
    </source>
</evidence>
<dbReference type="RefSeq" id="WP_013582754.1">
    <property type="nucleotide sequence ID" value="NZ_FNRW01000005.1"/>
</dbReference>
<feature type="signal peptide" evidence="3">
    <location>
        <begin position="1"/>
        <end position="28"/>
    </location>
</feature>
<reference evidence="4 5" key="1">
    <citation type="submission" date="2016-10" db="EMBL/GenBank/DDBJ databases">
        <authorList>
            <person name="Varghese N."/>
            <person name="Submissions S."/>
        </authorList>
    </citation>
    <scope>NUCLEOTIDE SEQUENCE [LARGE SCALE GENOMIC DNA]</scope>
    <source>
        <strain evidence="4 5">DSM 20219</strain>
    </source>
</reference>
<feature type="region of interest" description="Disordered" evidence="1">
    <location>
        <begin position="296"/>
        <end position="318"/>
    </location>
</feature>
<dbReference type="AlphaFoldDB" id="A0AA45V909"/>
<evidence type="ECO:0000256" key="1">
    <source>
        <dbReference type="SAM" id="MobiDB-lite"/>
    </source>
</evidence>
<evidence type="ECO:0000256" key="2">
    <source>
        <dbReference type="SAM" id="Phobius"/>
    </source>
</evidence>
<dbReference type="EMBL" id="FNRW01000005">
    <property type="protein sequence ID" value="SEB65519.1"/>
    <property type="molecule type" value="Genomic_DNA"/>
</dbReference>
<feature type="transmembrane region" description="Helical" evidence="2">
    <location>
        <begin position="760"/>
        <end position="782"/>
    </location>
</feature>
<dbReference type="GeneID" id="69578279"/>
<feature type="compositionally biased region" description="Basic and acidic residues" evidence="1">
    <location>
        <begin position="307"/>
        <end position="318"/>
    </location>
</feature>
<evidence type="ECO:0000313" key="5">
    <source>
        <dbReference type="Proteomes" id="UP000182842"/>
    </source>
</evidence>
<gene>
    <name evidence="4" type="ORF">SAMN04489748_1673</name>
</gene>
<keyword evidence="3" id="KW-0732">Signal</keyword>
<keyword evidence="2" id="KW-1133">Transmembrane helix</keyword>
<feature type="chain" id="PRO_5041327542" description="Cell surface protein" evidence="3">
    <location>
        <begin position="29"/>
        <end position="803"/>
    </location>
</feature>
<keyword evidence="2" id="KW-0472">Membrane</keyword>
<comment type="caution">
    <text evidence="4">The sequence shown here is derived from an EMBL/GenBank/DDBJ whole genome shotgun (WGS) entry which is preliminary data.</text>
</comment>
<keyword evidence="2" id="KW-0812">Transmembrane</keyword>
<name>A0AA45V909_BIFLN</name>
<proteinExistence type="predicted"/>
<feature type="compositionally biased region" description="Polar residues" evidence="1">
    <location>
        <begin position="296"/>
        <end position="306"/>
    </location>
</feature>
<feature type="compositionally biased region" description="Basic and acidic residues" evidence="1">
    <location>
        <begin position="571"/>
        <end position="588"/>
    </location>
</feature>
<feature type="region of interest" description="Disordered" evidence="1">
    <location>
        <begin position="571"/>
        <end position="597"/>
    </location>
</feature>
<evidence type="ECO:0008006" key="6">
    <source>
        <dbReference type="Google" id="ProtNLM"/>
    </source>
</evidence>
<sequence>MDKRISRTLAATLAAATLAGGTAAPVWADQPTAGGAATRTGQRAPIAGLAGVTARWRDAQGGTGPVTGFDPANGRGGDVPAGTTAVTLDGLPDGWTQSVSKDDPLTVTLAAPDQAQSRTYTFRAVSAADRFRESLKKAETIRDDRDATDAYDRASLDALGKAIGDAGKLDADTAGDQMLAKAADGLDQAVAGLRVVNWTFHGQTLAYDVASKTWTPATPLGQAPGTDEKITGGSTSNRIEVSTTASAPDVRNTLAGVTETDQVLTASHGGESFRIPIRIVQGTEITLKDGTRFTGSENGSEWTVTDTGHRLDKDNMPDTDKVELSDGSTLPVAWGKATLDPSGAAGPVWTMSGKATRTLDNGQTLTVNLTASRAWDAKLSIGVEHRTADGNTTLIPGVDLEDATAADTPLDVTLPTLPYAAAGDQYAPAVTGGDDATVTLKPTGLGDDGMRVFTGTVKATRTDGTIVTRRFTIRQPFDKPSRTVGAPDAALDGLLVNGQPIQGWDPDILEYTITAGEDDKVTVSPRAKAGQTVKASDTTLTAHSTVQHWTVTGPDGGNRTYTVTLVRDHRTPTADEAFKPSDPKDTGGTREAPGPDTATLKSVGWTKDGTYHAEKGDEYLIPEGGSFAYESYLGQIVKITPGRDHGMTWKYRIGVLAPDGVTYRTRTVTVTYLTEATHRAGLTGLSVDGRDVDGFSPDRLEYTVGVANPERYVVTPSWDKQTGMSVTKHVDGADTTLTVTSADGLTSVVYRVHVEYDAGLAATGAGVTGVIMIAVAAVLAAAGTWFASRHKPHDPDGDTDATM</sequence>
<organism evidence="4 5">
    <name type="scientific">Bifidobacterium longum</name>
    <dbReference type="NCBI Taxonomy" id="216816"/>
    <lineage>
        <taxon>Bacteria</taxon>
        <taxon>Bacillati</taxon>
        <taxon>Actinomycetota</taxon>
        <taxon>Actinomycetes</taxon>
        <taxon>Bifidobacteriales</taxon>
        <taxon>Bifidobacteriaceae</taxon>
        <taxon>Bifidobacterium</taxon>
    </lineage>
</organism>
<dbReference type="Proteomes" id="UP000182842">
    <property type="component" value="Unassembled WGS sequence"/>
</dbReference>
<accession>A0AA45V909</accession>
<protein>
    <recommendedName>
        <fullName evidence="6">Cell surface protein</fullName>
    </recommendedName>
</protein>
<evidence type="ECO:0000256" key="3">
    <source>
        <dbReference type="SAM" id="SignalP"/>
    </source>
</evidence>